<feature type="transmembrane region" description="Helical" evidence="1">
    <location>
        <begin position="7"/>
        <end position="27"/>
    </location>
</feature>
<dbReference type="Proteomes" id="UP000256373">
    <property type="component" value="Unassembled WGS sequence"/>
</dbReference>
<keyword evidence="3" id="KW-1185">Reference proteome</keyword>
<organism evidence="2 3">
    <name type="scientific">Dyadobacter luteus</name>
    <dbReference type="NCBI Taxonomy" id="2259619"/>
    <lineage>
        <taxon>Bacteria</taxon>
        <taxon>Pseudomonadati</taxon>
        <taxon>Bacteroidota</taxon>
        <taxon>Cytophagia</taxon>
        <taxon>Cytophagales</taxon>
        <taxon>Spirosomataceae</taxon>
        <taxon>Dyadobacter</taxon>
    </lineage>
</organism>
<proteinExistence type="predicted"/>
<keyword evidence="1" id="KW-0812">Transmembrane</keyword>
<feature type="transmembrane region" description="Helical" evidence="1">
    <location>
        <begin position="39"/>
        <end position="61"/>
    </location>
</feature>
<accession>A0A3D8Y7C8</accession>
<evidence type="ECO:0000313" key="3">
    <source>
        <dbReference type="Proteomes" id="UP000256373"/>
    </source>
</evidence>
<name>A0A3D8Y7C8_9BACT</name>
<reference evidence="2 3" key="1">
    <citation type="submission" date="2018-07" db="EMBL/GenBank/DDBJ databases">
        <title>Dyadobacter roseus sp. nov., isolated from rose rhizosphere soil.</title>
        <authorList>
            <person name="Chen L."/>
        </authorList>
    </citation>
    <scope>NUCLEOTIDE SEQUENCE [LARGE SCALE GENOMIC DNA]</scope>
    <source>
        <strain evidence="2 3">RS19</strain>
    </source>
</reference>
<evidence type="ECO:0000256" key="1">
    <source>
        <dbReference type="SAM" id="Phobius"/>
    </source>
</evidence>
<keyword evidence="1" id="KW-1133">Transmembrane helix</keyword>
<keyword evidence="1" id="KW-0472">Membrane</keyword>
<sequence length="69" mass="8264">MKNPKTRFIVTTILALIMLFSVAYGFYQKGFVMTWDEFYSSPLFFNSMMSIVFSLNSFHFYKAMKKTYR</sequence>
<dbReference type="EMBL" id="QNUL01000018">
    <property type="protein sequence ID" value="REA58876.1"/>
    <property type="molecule type" value="Genomic_DNA"/>
</dbReference>
<protein>
    <submittedName>
        <fullName evidence="2">Uncharacterized protein</fullName>
    </submittedName>
</protein>
<evidence type="ECO:0000313" key="2">
    <source>
        <dbReference type="EMBL" id="REA58876.1"/>
    </source>
</evidence>
<gene>
    <name evidence="2" type="ORF">DSL64_19600</name>
</gene>
<dbReference type="AlphaFoldDB" id="A0A3D8Y7C8"/>
<comment type="caution">
    <text evidence="2">The sequence shown here is derived from an EMBL/GenBank/DDBJ whole genome shotgun (WGS) entry which is preliminary data.</text>
</comment>